<evidence type="ECO:0000256" key="2">
    <source>
        <dbReference type="ARBA" id="ARBA00022450"/>
    </source>
</evidence>
<dbReference type="PROSITE" id="PS50075">
    <property type="entry name" value="CARRIER"/>
    <property type="match status" value="1"/>
</dbReference>
<dbReference type="GO" id="GO:0005829">
    <property type="term" value="C:cytosol"/>
    <property type="evidence" value="ECO:0007669"/>
    <property type="project" value="TreeGrafter"/>
</dbReference>
<comment type="caution">
    <text evidence="6">The sequence shown here is derived from an EMBL/GenBank/DDBJ whole genome shotgun (WGS) entry which is preliminary data.</text>
</comment>
<dbReference type="GO" id="GO:0044550">
    <property type="term" value="P:secondary metabolite biosynthetic process"/>
    <property type="evidence" value="ECO:0007669"/>
    <property type="project" value="TreeGrafter"/>
</dbReference>
<name>X8CF84_MYCIT</name>
<evidence type="ECO:0000256" key="4">
    <source>
        <dbReference type="SAM" id="MobiDB-lite"/>
    </source>
</evidence>
<feature type="region of interest" description="Disordered" evidence="4">
    <location>
        <begin position="289"/>
        <end position="333"/>
    </location>
</feature>
<dbReference type="InterPro" id="IPR023213">
    <property type="entry name" value="CAT-like_dom_sf"/>
</dbReference>
<dbReference type="GO" id="GO:0031177">
    <property type="term" value="F:phosphopantetheine binding"/>
    <property type="evidence" value="ECO:0007669"/>
    <property type="project" value="TreeGrafter"/>
</dbReference>
<evidence type="ECO:0000313" key="7">
    <source>
        <dbReference type="Proteomes" id="UP000020825"/>
    </source>
</evidence>
<dbReference type="EMBL" id="JAOG01000002">
    <property type="protein sequence ID" value="EUA55047.1"/>
    <property type="molecule type" value="Genomic_DNA"/>
</dbReference>
<feature type="region of interest" description="Disordered" evidence="4">
    <location>
        <begin position="236"/>
        <end position="266"/>
    </location>
</feature>
<dbReference type="GO" id="GO:0003824">
    <property type="term" value="F:catalytic activity"/>
    <property type="evidence" value="ECO:0007669"/>
    <property type="project" value="InterPro"/>
</dbReference>
<dbReference type="PANTHER" id="PTHR45527:SF1">
    <property type="entry name" value="FATTY ACID SYNTHASE"/>
    <property type="match status" value="1"/>
</dbReference>
<dbReference type="GO" id="GO:0008610">
    <property type="term" value="P:lipid biosynthetic process"/>
    <property type="evidence" value="ECO:0007669"/>
    <property type="project" value="UniProtKB-ARBA"/>
</dbReference>
<dbReference type="Gene3D" id="3.30.559.30">
    <property type="entry name" value="Nonribosomal peptide synthetase, condensation domain"/>
    <property type="match status" value="1"/>
</dbReference>
<comment type="cofactor">
    <cofactor evidence="1">
        <name>pantetheine 4'-phosphate</name>
        <dbReference type="ChEBI" id="CHEBI:47942"/>
    </cofactor>
</comment>
<dbReference type="GO" id="GO:0043041">
    <property type="term" value="P:amino acid activation for nonribosomal peptide biosynthetic process"/>
    <property type="evidence" value="ECO:0007669"/>
    <property type="project" value="TreeGrafter"/>
</dbReference>
<dbReference type="AlphaFoldDB" id="X8CF84"/>
<feature type="region of interest" description="Disordered" evidence="4">
    <location>
        <begin position="410"/>
        <end position="433"/>
    </location>
</feature>
<evidence type="ECO:0000256" key="1">
    <source>
        <dbReference type="ARBA" id="ARBA00001957"/>
    </source>
</evidence>
<dbReference type="PATRIC" id="fig|1299331.3.peg.3118"/>
<dbReference type="Proteomes" id="UP000020825">
    <property type="component" value="Unassembled WGS sequence"/>
</dbReference>
<organism evidence="6 7">
    <name type="scientific">Mycobacterium intracellulare 1956</name>
    <dbReference type="NCBI Taxonomy" id="1299331"/>
    <lineage>
        <taxon>Bacteria</taxon>
        <taxon>Bacillati</taxon>
        <taxon>Actinomycetota</taxon>
        <taxon>Actinomycetes</taxon>
        <taxon>Mycobacteriales</taxon>
        <taxon>Mycobacteriaceae</taxon>
        <taxon>Mycobacterium</taxon>
        <taxon>Mycobacterium avium complex (MAC)</taxon>
    </lineage>
</organism>
<gene>
    <name evidence="6" type="ORF">I550_3198</name>
</gene>
<dbReference type="Pfam" id="PF00550">
    <property type="entry name" value="PP-binding"/>
    <property type="match status" value="1"/>
</dbReference>
<feature type="domain" description="Carrier" evidence="5">
    <location>
        <begin position="1"/>
        <end position="53"/>
    </location>
</feature>
<evidence type="ECO:0000256" key="3">
    <source>
        <dbReference type="ARBA" id="ARBA00022553"/>
    </source>
</evidence>
<evidence type="ECO:0000259" key="5">
    <source>
        <dbReference type="PROSITE" id="PS50075"/>
    </source>
</evidence>
<proteinExistence type="predicted"/>
<dbReference type="InterPro" id="IPR009081">
    <property type="entry name" value="PP-bd_ACP"/>
</dbReference>
<feature type="compositionally biased region" description="Polar residues" evidence="4">
    <location>
        <begin position="236"/>
        <end position="246"/>
    </location>
</feature>
<protein>
    <submittedName>
        <fullName evidence="6">Condensation domain protein</fullName>
    </submittedName>
</protein>
<dbReference type="Gene3D" id="1.10.1200.10">
    <property type="entry name" value="ACP-like"/>
    <property type="match status" value="1"/>
</dbReference>
<reference evidence="6 7" key="1">
    <citation type="submission" date="2013-12" db="EMBL/GenBank/DDBJ databases">
        <authorList>
            <person name="Zelazny A."/>
            <person name="Olivier K."/>
            <person name="Holland S."/>
            <person name="Lenaerts A."/>
            <person name="Ordway D."/>
            <person name="DeGroote M.A."/>
            <person name="Parker T."/>
            <person name="Sizemore C."/>
            <person name="Tallon L.J."/>
            <person name="Sadzewicz L.K."/>
            <person name="Sengamalay N."/>
            <person name="Fraser C.M."/>
            <person name="Hine E."/>
            <person name="Shefchek K.A."/>
            <person name="Das S.P."/>
            <person name="Tettelin H."/>
        </authorList>
    </citation>
    <scope>NUCLEOTIDE SEQUENCE [LARGE SCALE GENOMIC DNA]</scope>
    <source>
        <strain evidence="6 7">1956</strain>
    </source>
</reference>
<dbReference type="SUPFAM" id="SSF52777">
    <property type="entry name" value="CoA-dependent acyltransferases"/>
    <property type="match status" value="2"/>
</dbReference>
<sequence length="433" mass="46162">MWTTPFFDLGGDSLSAMRLIAAVNAALDAGVSVRALFEAPTVAQLAPRLDEGAERLSRVAAADRPAVVPLSFAQSRLWFIDQLQGPSPMYNMAAALRLRGPLQVEALRAALVDVVGRHESLRTVFAVSDGTPQQVVLPAEGVDIGWEVIDAAGWSPARMKEGVDAAADYAFDLSAEIPLQAKLFRASDDEHVLVAVVHHIAADGWSLNPLVHDLGSPMPAAAPDGPHNGLRSRCSTWITPSGSAPDSETSTTRRARSSSNSRIGSARWRACPKGSSCRRIDRTRRWPTTAAPTWTSTGGRVAATHPRRGGGAQRHQFHGGAGRPGGAAQQDRRDFRCGRGLSGRRAARDPALDELVGFFVNTLVLRVDLAGDPSVADVLGRVRRSSLAAYENQDVPFEFLVERLNPTPFPGASSADAGDVGLAGQRSRRAEPG</sequence>
<dbReference type="InterPro" id="IPR036736">
    <property type="entry name" value="ACP-like_sf"/>
</dbReference>
<keyword evidence="2" id="KW-0596">Phosphopantetheine</keyword>
<dbReference type="Pfam" id="PF00668">
    <property type="entry name" value="Condensation"/>
    <property type="match status" value="2"/>
</dbReference>
<dbReference type="PROSITE" id="PS00012">
    <property type="entry name" value="PHOSPHOPANTETHEINE"/>
    <property type="match status" value="1"/>
</dbReference>
<dbReference type="InterPro" id="IPR006162">
    <property type="entry name" value="Ppantetheine_attach_site"/>
</dbReference>
<keyword evidence="3" id="KW-0597">Phosphoprotein</keyword>
<dbReference type="InterPro" id="IPR001242">
    <property type="entry name" value="Condensation_dom"/>
</dbReference>
<feature type="compositionally biased region" description="Low complexity" evidence="4">
    <location>
        <begin position="247"/>
        <end position="266"/>
    </location>
</feature>
<accession>X8CF84</accession>
<evidence type="ECO:0000313" key="6">
    <source>
        <dbReference type="EMBL" id="EUA55047.1"/>
    </source>
</evidence>
<dbReference type="SUPFAM" id="SSF47336">
    <property type="entry name" value="ACP-like"/>
    <property type="match status" value="1"/>
</dbReference>
<dbReference type="PANTHER" id="PTHR45527">
    <property type="entry name" value="NONRIBOSOMAL PEPTIDE SYNTHETASE"/>
    <property type="match status" value="1"/>
</dbReference>
<dbReference type="Gene3D" id="3.30.559.10">
    <property type="entry name" value="Chloramphenicol acetyltransferase-like domain"/>
    <property type="match status" value="1"/>
</dbReference>